<dbReference type="AlphaFoldDB" id="A0A0D0CTV1"/>
<dbReference type="EMBL" id="KN826451">
    <property type="protein sequence ID" value="KIK78853.1"/>
    <property type="molecule type" value="Genomic_DNA"/>
</dbReference>
<evidence type="ECO:0000313" key="2">
    <source>
        <dbReference type="EMBL" id="KIK78853.1"/>
    </source>
</evidence>
<organism evidence="2 3">
    <name type="scientific">Paxillus rubicundulus Ve08.2h10</name>
    <dbReference type="NCBI Taxonomy" id="930991"/>
    <lineage>
        <taxon>Eukaryota</taxon>
        <taxon>Fungi</taxon>
        <taxon>Dikarya</taxon>
        <taxon>Basidiomycota</taxon>
        <taxon>Agaricomycotina</taxon>
        <taxon>Agaricomycetes</taxon>
        <taxon>Agaricomycetidae</taxon>
        <taxon>Boletales</taxon>
        <taxon>Paxilineae</taxon>
        <taxon>Paxillaceae</taxon>
        <taxon>Paxillus</taxon>
    </lineage>
</organism>
<dbReference type="Proteomes" id="UP000054538">
    <property type="component" value="Unassembled WGS sequence"/>
</dbReference>
<accession>A0A0D0CTV1</accession>
<reference evidence="3" key="2">
    <citation type="submission" date="2015-01" db="EMBL/GenBank/DDBJ databases">
        <title>Evolutionary Origins and Diversification of the Mycorrhizal Mutualists.</title>
        <authorList>
            <consortium name="DOE Joint Genome Institute"/>
            <consortium name="Mycorrhizal Genomics Consortium"/>
            <person name="Kohler A."/>
            <person name="Kuo A."/>
            <person name="Nagy L.G."/>
            <person name="Floudas D."/>
            <person name="Copeland A."/>
            <person name="Barry K.W."/>
            <person name="Cichocki N."/>
            <person name="Veneault-Fourrey C."/>
            <person name="LaButti K."/>
            <person name="Lindquist E.A."/>
            <person name="Lipzen A."/>
            <person name="Lundell T."/>
            <person name="Morin E."/>
            <person name="Murat C."/>
            <person name="Riley R."/>
            <person name="Ohm R."/>
            <person name="Sun H."/>
            <person name="Tunlid A."/>
            <person name="Henrissat B."/>
            <person name="Grigoriev I.V."/>
            <person name="Hibbett D.S."/>
            <person name="Martin F."/>
        </authorList>
    </citation>
    <scope>NUCLEOTIDE SEQUENCE [LARGE SCALE GENOMIC DNA]</scope>
    <source>
        <strain evidence="3">Ve08.2h10</strain>
    </source>
</reference>
<dbReference type="Pfam" id="PF19271">
    <property type="entry name" value="Nis1"/>
    <property type="match status" value="1"/>
</dbReference>
<feature type="signal peptide" evidence="1">
    <location>
        <begin position="1"/>
        <end position="16"/>
    </location>
</feature>
<proteinExistence type="predicted"/>
<evidence type="ECO:0000313" key="3">
    <source>
        <dbReference type="Proteomes" id="UP000054538"/>
    </source>
</evidence>
<sequence length="138" mass="14371">MKSVFSLVLLAAAALAQNAVIGLPKQGQSVTPGTNITVQIQRPNSLTGSEEVALVIGFQSCPSGPCIAPTSYMGQILYNGPFSPVYHETYNPPYQNFSVQIPASAPSGMALIGVAHVTLVGAGSYPYMEVLNQTVSVA</sequence>
<gene>
    <name evidence="2" type="ORF">PAXRUDRAFT_162890</name>
</gene>
<dbReference type="InParanoid" id="A0A0D0CTV1"/>
<name>A0A0D0CTV1_9AGAM</name>
<evidence type="ECO:0000256" key="1">
    <source>
        <dbReference type="SAM" id="SignalP"/>
    </source>
</evidence>
<dbReference type="OrthoDB" id="2841294at2759"/>
<dbReference type="InterPro" id="IPR045469">
    <property type="entry name" value="Nis1"/>
</dbReference>
<feature type="chain" id="PRO_5002225461" description="Phosphatidylglycerol/phosphatidylinositol transfer protein" evidence="1">
    <location>
        <begin position="17"/>
        <end position="138"/>
    </location>
</feature>
<reference evidence="2 3" key="1">
    <citation type="submission" date="2014-04" db="EMBL/GenBank/DDBJ databases">
        <authorList>
            <consortium name="DOE Joint Genome Institute"/>
            <person name="Kuo A."/>
            <person name="Kohler A."/>
            <person name="Jargeat P."/>
            <person name="Nagy L.G."/>
            <person name="Floudas D."/>
            <person name="Copeland A."/>
            <person name="Barry K.W."/>
            <person name="Cichocki N."/>
            <person name="Veneault-Fourrey C."/>
            <person name="LaButti K."/>
            <person name="Lindquist E.A."/>
            <person name="Lipzen A."/>
            <person name="Lundell T."/>
            <person name="Morin E."/>
            <person name="Murat C."/>
            <person name="Sun H."/>
            <person name="Tunlid A."/>
            <person name="Henrissat B."/>
            <person name="Grigoriev I.V."/>
            <person name="Hibbett D.S."/>
            <person name="Martin F."/>
            <person name="Nordberg H.P."/>
            <person name="Cantor M.N."/>
            <person name="Hua S.X."/>
        </authorList>
    </citation>
    <scope>NUCLEOTIDE SEQUENCE [LARGE SCALE GENOMIC DNA]</scope>
    <source>
        <strain evidence="2 3">Ve08.2h10</strain>
    </source>
</reference>
<dbReference type="HOGENOM" id="CLU_137500_1_2_1"/>
<keyword evidence="3" id="KW-1185">Reference proteome</keyword>
<evidence type="ECO:0008006" key="4">
    <source>
        <dbReference type="Google" id="ProtNLM"/>
    </source>
</evidence>
<keyword evidence="1" id="KW-0732">Signal</keyword>
<protein>
    <recommendedName>
        <fullName evidence="4">Phosphatidylglycerol/phosphatidylinositol transfer protein</fullName>
    </recommendedName>
</protein>